<evidence type="ECO:0000256" key="1">
    <source>
        <dbReference type="SAM" id="Phobius"/>
    </source>
</evidence>
<evidence type="ECO:0000313" key="3">
    <source>
        <dbReference type="Proteomes" id="UP000483035"/>
    </source>
</evidence>
<dbReference type="RefSeq" id="WP_163988140.1">
    <property type="nucleotide sequence ID" value="NZ_WUEY01000008.1"/>
</dbReference>
<dbReference type="EMBL" id="WUEY01000008">
    <property type="protein sequence ID" value="NEI71613.1"/>
    <property type="molecule type" value="Genomic_DNA"/>
</dbReference>
<evidence type="ECO:0000313" key="2">
    <source>
        <dbReference type="EMBL" id="NEI71613.1"/>
    </source>
</evidence>
<keyword evidence="1" id="KW-0812">Transmembrane</keyword>
<dbReference type="Proteomes" id="UP000483035">
    <property type="component" value="Unassembled WGS sequence"/>
</dbReference>
<keyword evidence="1" id="KW-1133">Transmembrane helix</keyword>
<gene>
    <name evidence="2" type="ORF">GR212_18690</name>
</gene>
<accession>A0A6L9U6T8</accession>
<sequence length="258" mass="28525">MTDEPITEDDLHAYVDGRLDEARSAEISAYLQRHPDVAGRFASYSTQRDALRTAFDSVTEEPIPTRLNLKHMIATKRQNHLSSWRLAAAAVVLLVAGGSGGWYMRDMMTPASEGVAALAREASESYATYASDKIRPVELRADNMTELVDWATERMGRRPVLPDLSKSGYRLMGGRVVSTPHGAGLMLMYDNDHGTRLVMLTRPMIVDQTRTMAPYSEGKVDGWTWATNGLGYSLVGSLPSEALHPLADDIRRQVNDQA</sequence>
<proteinExistence type="predicted"/>
<dbReference type="AlphaFoldDB" id="A0A6L9U6T8"/>
<keyword evidence="1" id="KW-0472">Membrane</keyword>
<organism evidence="2 3">
    <name type="scientific">Rhizobium lusitanum</name>
    <dbReference type="NCBI Taxonomy" id="293958"/>
    <lineage>
        <taxon>Bacteria</taxon>
        <taxon>Pseudomonadati</taxon>
        <taxon>Pseudomonadota</taxon>
        <taxon>Alphaproteobacteria</taxon>
        <taxon>Hyphomicrobiales</taxon>
        <taxon>Rhizobiaceae</taxon>
        <taxon>Rhizobium/Agrobacterium group</taxon>
        <taxon>Rhizobium</taxon>
    </lineage>
</organism>
<name>A0A6L9U6T8_9HYPH</name>
<protein>
    <submittedName>
        <fullName evidence="2">Anti-sigma factor</fullName>
    </submittedName>
</protein>
<reference evidence="2 3" key="1">
    <citation type="submission" date="2019-12" db="EMBL/GenBank/DDBJ databases">
        <title>Rhizobium genotypes associated with high levels of biological nitrogen fixation by grain legumes in a temperate-maritime cropping system.</title>
        <authorList>
            <person name="Maluk M."/>
            <person name="Francesc Ferrando Molina F."/>
            <person name="Lopez Del Egido L."/>
            <person name="Lafos M."/>
            <person name="Langarica-Fuentes A."/>
            <person name="Gebre Yohannes G."/>
            <person name="Young M.W."/>
            <person name="Martin P."/>
            <person name="Gantlett R."/>
            <person name="Kenicer G."/>
            <person name="Hawes C."/>
            <person name="Begg G.S."/>
            <person name="Quilliam R.S."/>
            <person name="Squire G.R."/>
            <person name="Poole P.S."/>
            <person name="Young P.W."/>
            <person name="Iannetta P.M."/>
            <person name="James E.K."/>
        </authorList>
    </citation>
    <scope>NUCLEOTIDE SEQUENCE [LARGE SCALE GENOMIC DNA]</scope>
    <source>
        <strain evidence="2 3">JHI1118</strain>
    </source>
</reference>
<feature type="transmembrane region" description="Helical" evidence="1">
    <location>
        <begin position="86"/>
        <end position="104"/>
    </location>
</feature>
<comment type="caution">
    <text evidence="2">The sequence shown here is derived from an EMBL/GenBank/DDBJ whole genome shotgun (WGS) entry which is preliminary data.</text>
</comment>